<comment type="caution">
    <text evidence="1">The sequence shown here is derived from an EMBL/GenBank/DDBJ whole genome shotgun (WGS) entry which is preliminary data.</text>
</comment>
<feature type="non-terminal residue" evidence="1">
    <location>
        <position position="113"/>
    </location>
</feature>
<evidence type="ECO:0000313" key="1">
    <source>
        <dbReference type="EMBL" id="CAG8664308.1"/>
    </source>
</evidence>
<evidence type="ECO:0000313" key="2">
    <source>
        <dbReference type="Proteomes" id="UP000789572"/>
    </source>
</evidence>
<dbReference type="EMBL" id="CAJVPJ010005831">
    <property type="protein sequence ID" value="CAG8664308.1"/>
    <property type="molecule type" value="Genomic_DNA"/>
</dbReference>
<dbReference type="OrthoDB" id="2418101at2759"/>
<accession>A0A9N9E8V5</accession>
<keyword evidence="2" id="KW-1185">Reference proteome</keyword>
<feature type="non-terminal residue" evidence="1">
    <location>
        <position position="1"/>
    </location>
</feature>
<proteinExistence type="predicted"/>
<dbReference type="Proteomes" id="UP000789572">
    <property type="component" value="Unassembled WGS sequence"/>
</dbReference>
<reference evidence="1" key="1">
    <citation type="submission" date="2021-06" db="EMBL/GenBank/DDBJ databases">
        <authorList>
            <person name="Kallberg Y."/>
            <person name="Tangrot J."/>
            <person name="Rosling A."/>
        </authorList>
    </citation>
    <scope>NUCLEOTIDE SEQUENCE</scope>
    <source>
        <strain evidence="1">IA702</strain>
    </source>
</reference>
<sequence length="113" mass="13246">EIAKIKDEEAQKSAKKWLKIYIKNLRDAPKKDEAIISHLWKDAIIHAEKLCSTMNISSYIKNSPQKIRDRVSLLRNNPYFNALDKHKESIHSKLSMLLIEISNTFTGYREDLY</sequence>
<organism evidence="1 2">
    <name type="scientific">Paraglomus occultum</name>
    <dbReference type="NCBI Taxonomy" id="144539"/>
    <lineage>
        <taxon>Eukaryota</taxon>
        <taxon>Fungi</taxon>
        <taxon>Fungi incertae sedis</taxon>
        <taxon>Mucoromycota</taxon>
        <taxon>Glomeromycotina</taxon>
        <taxon>Glomeromycetes</taxon>
        <taxon>Paraglomerales</taxon>
        <taxon>Paraglomeraceae</taxon>
        <taxon>Paraglomus</taxon>
    </lineage>
</organism>
<gene>
    <name evidence="1" type="ORF">POCULU_LOCUS10621</name>
</gene>
<protein>
    <submittedName>
        <fullName evidence="1">817_t:CDS:1</fullName>
    </submittedName>
</protein>
<name>A0A9N9E8V5_9GLOM</name>
<dbReference type="AlphaFoldDB" id="A0A9N9E8V5"/>